<dbReference type="InterPro" id="IPR010376">
    <property type="entry name" value="GBBH-like_N"/>
</dbReference>
<gene>
    <name evidence="5" type="ORF">HALO32_01147</name>
</gene>
<evidence type="ECO:0000259" key="4">
    <source>
        <dbReference type="Pfam" id="PF06155"/>
    </source>
</evidence>
<dbReference type="EMBL" id="CABVOU010000027">
    <property type="protein sequence ID" value="VVZ95082.1"/>
    <property type="molecule type" value="Genomic_DNA"/>
</dbReference>
<keyword evidence="6" id="KW-1185">Reference proteome</keyword>
<feature type="region of interest" description="Disordered" evidence="3">
    <location>
        <begin position="152"/>
        <end position="229"/>
    </location>
</feature>
<protein>
    <recommendedName>
        <fullName evidence="4">Gamma-butyrobetaine hydroxylase-like N-terminal domain-containing protein</fullName>
    </recommendedName>
</protein>
<dbReference type="AlphaFoldDB" id="A0A5K1I7M6"/>
<reference evidence="5 6" key="1">
    <citation type="submission" date="2019-09" db="EMBL/GenBank/DDBJ databases">
        <authorList>
            <person name="Criscuolo A."/>
        </authorList>
    </citation>
    <scope>NUCLEOTIDE SEQUENCE [LARGE SCALE GENOMIC DNA]</scope>
    <source>
        <strain evidence="6">3(2)</strain>
    </source>
</reference>
<evidence type="ECO:0000313" key="6">
    <source>
        <dbReference type="Proteomes" id="UP000326725"/>
    </source>
</evidence>
<dbReference type="InterPro" id="IPR038492">
    <property type="entry name" value="GBBH-like_N_sf"/>
</dbReference>
<proteinExistence type="predicted"/>
<name>A0A5K1I7M6_9GAMM</name>
<dbReference type="Pfam" id="PF06155">
    <property type="entry name" value="GBBH-like_N"/>
    <property type="match status" value="1"/>
</dbReference>
<evidence type="ECO:0000256" key="3">
    <source>
        <dbReference type="SAM" id="MobiDB-lite"/>
    </source>
</evidence>
<dbReference type="Proteomes" id="UP000326725">
    <property type="component" value="Unassembled WGS sequence"/>
</dbReference>
<sequence>MFTASSPETQTTPVEMHELAPYDQAPRLVEARPESRGVVLTWRDGAESRPPWVWLRDHCACSECRHPQTRERLVLPCARRVRTPFACWQSPRRLSLPRRDTRYPRARADPALRCPGARGGSPIQQLDPRNHATATRNHRGLVYRLPTFLGAASSTTSQDRVRSGARPDGRLRQPPHTARPRCLQPCQRTPPPAGDLSRPLHARVAPAGTGASALRHDTNGRSLADQQSH</sequence>
<feature type="domain" description="Gamma-butyrobetaine hydroxylase-like N-terminal" evidence="4">
    <location>
        <begin position="32"/>
        <end position="70"/>
    </location>
</feature>
<organism evidence="5 6">
    <name type="scientific">Halomonas lysinitropha</name>
    <dbReference type="NCBI Taxonomy" id="2607506"/>
    <lineage>
        <taxon>Bacteria</taxon>
        <taxon>Pseudomonadati</taxon>
        <taxon>Pseudomonadota</taxon>
        <taxon>Gammaproteobacteria</taxon>
        <taxon>Oceanospirillales</taxon>
        <taxon>Halomonadaceae</taxon>
        <taxon>Halomonas</taxon>
    </lineage>
</organism>
<keyword evidence="1" id="KW-0479">Metal-binding</keyword>
<evidence type="ECO:0000313" key="5">
    <source>
        <dbReference type="EMBL" id="VVZ95082.1"/>
    </source>
</evidence>
<feature type="compositionally biased region" description="Polar residues" evidence="3">
    <location>
        <begin position="220"/>
        <end position="229"/>
    </location>
</feature>
<feature type="region of interest" description="Disordered" evidence="3">
    <location>
        <begin position="109"/>
        <end position="130"/>
    </location>
</feature>
<dbReference type="Gene3D" id="3.30.2020.30">
    <property type="match status" value="1"/>
</dbReference>
<dbReference type="GO" id="GO:0046872">
    <property type="term" value="F:metal ion binding"/>
    <property type="evidence" value="ECO:0007669"/>
    <property type="project" value="UniProtKB-KW"/>
</dbReference>
<keyword evidence="2" id="KW-0408">Iron</keyword>
<accession>A0A5K1I7M6</accession>
<evidence type="ECO:0000256" key="1">
    <source>
        <dbReference type="ARBA" id="ARBA00022723"/>
    </source>
</evidence>
<evidence type="ECO:0000256" key="2">
    <source>
        <dbReference type="ARBA" id="ARBA00023004"/>
    </source>
</evidence>
<feature type="compositionally biased region" description="Basic and acidic residues" evidence="3">
    <location>
        <begin position="159"/>
        <end position="171"/>
    </location>
</feature>